<evidence type="ECO:0000313" key="2">
    <source>
        <dbReference type="Proteomes" id="UP000214720"/>
    </source>
</evidence>
<dbReference type="EMBL" id="MTHB01000278">
    <property type="protein sequence ID" value="OXC72376.1"/>
    <property type="molecule type" value="Genomic_DNA"/>
</dbReference>
<gene>
    <name evidence="1" type="ORF">BSU04_42890</name>
</gene>
<sequence length="48" mass="5387">MRSGLRHGLGTRRVKIEGINTNITPPDCMTSLFRPVGQDRRVVDIGEH</sequence>
<dbReference type="Proteomes" id="UP000214720">
    <property type="component" value="Unassembled WGS sequence"/>
</dbReference>
<protein>
    <submittedName>
        <fullName evidence="1">Uncharacterized protein</fullName>
    </submittedName>
</protein>
<reference evidence="2" key="1">
    <citation type="submission" date="2017-01" db="EMBL/GenBank/DDBJ databases">
        <title>Genome Analysis of Deinococcus marmoris KOPRI26562.</title>
        <authorList>
            <person name="Kim J.H."/>
            <person name="Oh H.-M."/>
        </authorList>
    </citation>
    <scope>NUCLEOTIDE SEQUENCE [LARGE SCALE GENOMIC DNA]</scope>
    <source>
        <strain evidence="2">PAMC 26633</strain>
    </source>
</reference>
<organism evidence="1 2">
    <name type="scientific">Caballeronia sordidicola</name>
    <name type="common">Burkholderia sordidicola</name>
    <dbReference type="NCBI Taxonomy" id="196367"/>
    <lineage>
        <taxon>Bacteria</taxon>
        <taxon>Pseudomonadati</taxon>
        <taxon>Pseudomonadota</taxon>
        <taxon>Betaproteobacteria</taxon>
        <taxon>Burkholderiales</taxon>
        <taxon>Burkholderiaceae</taxon>
        <taxon>Caballeronia</taxon>
    </lineage>
</organism>
<dbReference type="AlphaFoldDB" id="A0A226WMG1"/>
<proteinExistence type="predicted"/>
<evidence type="ECO:0000313" key="1">
    <source>
        <dbReference type="EMBL" id="OXC72376.1"/>
    </source>
</evidence>
<name>A0A226WMG1_CABSO</name>
<accession>A0A226WMG1</accession>
<comment type="caution">
    <text evidence="1">The sequence shown here is derived from an EMBL/GenBank/DDBJ whole genome shotgun (WGS) entry which is preliminary data.</text>
</comment>